<comment type="caution">
    <text evidence="2">The sequence shown here is derived from an EMBL/GenBank/DDBJ whole genome shotgun (WGS) entry which is preliminary data.</text>
</comment>
<dbReference type="OrthoDB" id="842664at2759"/>
<reference evidence="2 3" key="1">
    <citation type="submission" date="2019-11" db="EMBL/GenBank/DDBJ databases">
        <title>Whole genome sequence of Oryza granulata.</title>
        <authorList>
            <person name="Li W."/>
        </authorList>
    </citation>
    <scope>NUCLEOTIDE SEQUENCE [LARGE SCALE GENOMIC DNA]</scope>
    <source>
        <strain evidence="3">cv. Menghai</strain>
        <tissue evidence="2">Leaf</tissue>
    </source>
</reference>
<dbReference type="Proteomes" id="UP000479710">
    <property type="component" value="Unassembled WGS sequence"/>
</dbReference>
<dbReference type="EMBL" id="SPHZ02000003">
    <property type="protein sequence ID" value="KAF0923433.1"/>
    <property type="molecule type" value="Genomic_DNA"/>
</dbReference>
<organism evidence="2 3">
    <name type="scientific">Oryza meyeriana var. granulata</name>
    <dbReference type="NCBI Taxonomy" id="110450"/>
    <lineage>
        <taxon>Eukaryota</taxon>
        <taxon>Viridiplantae</taxon>
        <taxon>Streptophyta</taxon>
        <taxon>Embryophyta</taxon>
        <taxon>Tracheophyta</taxon>
        <taxon>Spermatophyta</taxon>
        <taxon>Magnoliopsida</taxon>
        <taxon>Liliopsida</taxon>
        <taxon>Poales</taxon>
        <taxon>Poaceae</taxon>
        <taxon>BOP clade</taxon>
        <taxon>Oryzoideae</taxon>
        <taxon>Oryzeae</taxon>
        <taxon>Oryzinae</taxon>
        <taxon>Oryza</taxon>
        <taxon>Oryza meyeriana</taxon>
    </lineage>
</organism>
<proteinExistence type="predicted"/>
<name>A0A6G1EHJ8_9ORYZ</name>
<gene>
    <name evidence="2" type="ORF">E2562_006334</name>
</gene>
<feature type="chain" id="PRO_5026053843" evidence="1">
    <location>
        <begin position="24"/>
        <end position="85"/>
    </location>
</feature>
<evidence type="ECO:0000313" key="2">
    <source>
        <dbReference type="EMBL" id="KAF0923433.1"/>
    </source>
</evidence>
<keyword evidence="1" id="KW-0732">Signal</keyword>
<evidence type="ECO:0000313" key="3">
    <source>
        <dbReference type="Proteomes" id="UP000479710"/>
    </source>
</evidence>
<sequence length="85" mass="8947">MRSAAICVLCILMILQCFASISAVDLGDGAASGDGLIRPRRLLQDATARPVRSQPLRSAAGAAVEIEVSASLRKQTPSKSNPRQN</sequence>
<dbReference type="AlphaFoldDB" id="A0A6G1EHJ8"/>
<keyword evidence="3" id="KW-1185">Reference proteome</keyword>
<feature type="signal peptide" evidence="1">
    <location>
        <begin position="1"/>
        <end position="23"/>
    </location>
</feature>
<protein>
    <submittedName>
        <fullName evidence="2">Uncharacterized protein</fullName>
    </submittedName>
</protein>
<accession>A0A6G1EHJ8</accession>
<evidence type="ECO:0000256" key="1">
    <source>
        <dbReference type="SAM" id="SignalP"/>
    </source>
</evidence>